<evidence type="ECO:0000256" key="1">
    <source>
        <dbReference type="SAM" id="Phobius"/>
    </source>
</evidence>
<feature type="transmembrane region" description="Helical" evidence="1">
    <location>
        <begin position="7"/>
        <end position="24"/>
    </location>
</feature>
<keyword evidence="1" id="KW-1133">Transmembrane helix</keyword>
<name>A0A0G0D8W9_9BACT</name>
<keyword evidence="1" id="KW-0812">Transmembrane</keyword>
<sequence>MIMKFETVALVVVGSIIIGILGGFAARSFWIGLGLPVVLIVLGLMWLALRPSVPETPKEEEKKEDTTQPRQE</sequence>
<reference evidence="2 3" key="1">
    <citation type="journal article" date="2015" name="Nature">
        <title>rRNA introns, odd ribosomes, and small enigmatic genomes across a large radiation of phyla.</title>
        <authorList>
            <person name="Brown C.T."/>
            <person name="Hug L.A."/>
            <person name="Thomas B.C."/>
            <person name="Sharon I."/>
            <person name="Castelle C.J."/>
            <person name="Singh A."/>
            <person name="Wilkins M.J."/>
            <person name="Williams K.H."/>
            <person name="Banfield J.F."/>
        </authorList>
    </citation>
    <scope>NUCLEOTIDE SEQUENCE [LARGE SCALE GENOMIC DNA]</scope>
</reference>
<comment type="caution">
    <text evidence="2">The sequence shown here is derived from an EMBL/GenBank/DDBJ whole genome shotgun (WGS) entry which is preliminary data.</text>
</comment>
<gene>
    <name evidence="2" type="ORF">UR96_C0039G0006</name>
</gene>
<accession>A0A0G0D8W9</accession>
<evidence type="ECO:0000313" key="2">
    <source>
        <dbReference type="EMBL" id="KKP90744.1"/>
    </source>
</evidence>
<feature type="transmembrane region" description="Helical" evidence="1">
    <location>
        <begin position="30"/>
        <end position="49"/>
    </location>
</feature>
<keyword evidence="1" id="KW-0472">Membrane</keyword>
<dbReference type="Proteomes" id="UP000034140">
    <property type="component" value="Unassembled WGS sequence"/>
</dbReference>
<organism evidence="2 3">
    <name type="scientific">candidate division WS6 bacterium GW2011_GWC1_36_11</name>
    <dbReference type="NCBI Taxonomy" id="1619090"/>
    <lineage>
        <taxon>Bacteria</taxon>
        <taxon>Candidatus Dojkabacteria</taxon>
    </lineage>
</organism>
<dbReference type="EMBL" id="LBRE01000039">
    <property type="protein sequence ID" value="KKP90744.1"/>
    <property type="molecule type" value="Genomic_DNA"/>
</dbReference>
<evidence type="ECO:0000313" key="3">
    <source>
        <dbReference type="Proteomes" id="UP000034140"/>
    </source>
</evidence>
<protein>
    <submittedName>
        <fullName evidence="2">Uncharacterized protein</fullName>
    </submittedName>
</protein>
<dbReference type="AlphaFoldDB" id="A0A0G0D8W9"/>
<proteinExistence type="predicted"/>